<dbReference type="AlphaFoldDB" id="A0A1V5SIY8"/>
<keyword evidence="2 6" id="KW-0698">rRNA processing</keyword>
<dbReference type="PANTHER" id="PTHR11953">
    <property type="entry name" value="EXOSOME COMPLEX COMPONENT"/>
    <property type="match status" value="1"/>
</dbReference>
<comment type="similarity">
    <text evidence="1 6">Belongs to the RNase PH family.</text>
</comment>
<feature type="binding site" evidence="6">
    <location>
        <begin position="150"/>
        <end position="152"/>
    </location>
    <ligand>
        <name>phosphate</name>
        <dbReference type="ChEBI" id="CHEBI:43474"/>
        <note>substrate</note>
    </ligand>
</feature>
<dbReference type="GO" id="GO:0016075">
    <property type="term" value="P:rRNA catabolic process"/>
    <property type="evidence" value="ECO:0007669"/>
    <property type="project" value="UniProtKB-UniRule"/>
</dbReference>
<comment type="subunit">
    <text evidence="6">Homohexameric ring arranged as a trimer of dimers.</text>
</comment>
<evidence type="ECO:0000256" key="4">
    <source>
        <dbReference type="ARBA" id="ARBA00022694"/>
    </source>
</evidence>
<proteinExistence type="inferred from homology"/>
<dbReference type="GO" id="GO:0000175">
    <property type="term" value="F:3'-5'-RNA exonuclease activity"/>
    <property type="evidence" value="ECO:0007669"/>
    <property type="project" value="UniProtKB-UniRule"/>
</dbReference>
<evidence type="ECO:0000259" key="8">
    <source>
        <dbReference type="Pfam" id="PF03725"/>
    </source>
</evidence>
<protein>
    <recommendedName>
        <fullName evidence="6">Ribonuclease PH</fullName>
        <shortName evidence="6">RNase PH</shortName>
        <ecNumber evidence="6">2.7.7.56</ecNumber>
    </recommendedName>
    <alternativeName>
        <fullName evidence="6">tRNA nucleotidyltransferase</fullName>
    </alternativeName>
</protein>
<reference evidence="9" key="1">
    <citation type="submission" date="2017-02" db="EMBL/GenBank/DDBJ databases">
        <title>Delving into the versatile metabolic prowess of the omnipresent phylum Bacteroidetes.</title>
        <authorList>
            <person name="Nobu M.K."/>
            <person name="Mei R."/>
            <person name="Narihiro T."/>
            <person name="Kuroda K."/>
            <person name="Liu W.-T."/>
        </authorList>
    </citation>
    <scope>NUCLEOTIDE SEQUENCE</scope>
    <source>
        <strain evidence="9">ADurb.Bin276</strain>
    </source>
</reference>
<dbReference type="InterPro" id="IPR036345">
    <property type="entry name" value="ExoRNase_PH_dom2_sf"/>
</dbReference>
<keyword evidence="4 6" id="KW-0819">tRNA processing</keyword>
<dbReference type="InterPro" id="IPR001247">
    <property type="entry name" value="ExoRNase_PH_dom1"/>
</dbReference>
<dbReference type="Proteomes" id="UP000485569">
    <property type="component" value="Unassembled WGS sequence"/>
</dbReference>
<dbReference type="NCBIfam" id="TIGR01966">
    <property type="entry name" value="RNasePH"/>
    <property type="match status" value="1"/>
</dbReference>
<evidence type="ECO:0000259" key="7">
    <source>
        <dbReference type="Pfam" id="PF01138"/>
    </source>
</evidence>
<dbReference type="GO" id="GO:0031125">
    <property type="term" value="P:rRNA 3'-end processing"/>
    <property type="evidence" value="ECO:0007669"/>
    <property type="project" value="UniProtKB-ARBA"/>
</dbReference>
<dbReference type="InterPro" id="IPR050080">
    <property type="entry name" value="RNase_PH"/>
</dbReference>
<comment type="caution">
    <text evidence="9">The sequence shown here is derived from an EMBL/GenBank/DDBJ whole genome shotgun (WGS) entry which is preliminary data.</text>
</comment>
<keyword evidence="5" id="KW-0694">RNA-binding</keyword>
<dbReference type="InterPro" id="IPR018336">
    <property type="entry name" value="RNase_PH_CS"/>
</dbReference>
<comment type="function">
    <text evidence="6">Phosphorolytic 3'-5' exoribonuclease that plays an important role in tRNA 3'-end maturation. Removes nucleotide residues following the 3'-CCA terminus of tRNAs; can also add nucleotides to the ends of RNA molecules by using nucleoside diphosphates as substrates, but this may not be physiologically important. Probably plays a role in initiation of 16S rRNA degradation (leading to ribosome degradation) during starvation.</text>
</comment>
<dbReference type="GO" id="GO:0000049">
    <property type="term" value="F:tRNA binding"/>
    <property type="evidence" value="ECO:0007669"/>
    <property type="project" value="UniProtKB-UniRule"/>
</dbReference>
<name>A0A1V5SIY8_9BACT</name>
<dbReference type="GO" id="GO:0008033">
    <property type="term" value="P:tRNA processing"/>
    <property type="evidence" value="ECO:0007669"/>
    <property type="project" value="UniProtKB-UniRule"/>
</dbReference>
<dbReference type="Pfam" id="PF01138">
    <property type="entry name" value="RNase_PH"/>
    <property type="match status" value="1"/>
</dbReference>
<dbReference type="FunFam" id="3.30.230.70:FF:000003">
    <property type="entry name" value="Ribonuclease PH"/>
    <property type="match status" value="1"/>
</dbReference>
<dbReference type="HAMAP" id="MF_00564">
    <property type="entry name" value="RNase_PH"/>
    <property type="match status" value="1"/>
</dbReference>
<dbReference type="PANTHER" id="PTHR11953:SF0">
    <property type="entry name" value="EXOSOME COMPLEX COMPONENT RRP41"/>
    <property type="match status" value="1"/>
</dbReference>
<dbReference type="SUPFAM" id="SSF54211">
    <property type="entry name" value="Ribosomal protein S5 domain 2-like"/>
    <property type="match status" value="1"/>
</dbReference>
<dbReference type="EMBL" id="MWBQ01000208">
    <property type="protein sequence ID" value="OQA54510.1"/>
    <property type="molecule type" value="Genomic_DNA"/>
</dbReference>
<dbReference type="SUPFAM" id="SSF55666">
    <property type="entry name" value="Ribonuclease PH domain 2-like"/>
    <property type="match status" value="1"/>
</dbReference>
<dbReference type="EC" id="2.7.7.56" evidence="6"/>
<evidence type="ECO:0000256" key="5">
    <source>
        <dbReference type="ARBA" id="ARBA00022884"/>
    </source>
</evidence>
<organism evidence="9">
    <name type="scientific">Candidatus Atribacter allofermentans</name>
    <dbReference type="NCBI Taxonomy" id="1852833"/>
    <lineage>
        <taxon>Bacteria</taxon>
        <taxon>Pseudomonadati</taxon>
        <taxon>Atribacterota</taxon>
        <taxon>Atribacteria</taxon>
        <taxon>Atribacterales</taxon>
        <taxon>Atribacteraceae</taxon>
        <taxon>Atribacter</taxon>
    </lineage>
</organism>
<evidence type="ECO:0000256" key="3">
    <source>
        <dbReference type="ARBA" id="ARBA00022555"/>
    </source>
</evidence>
<dbReference type="PROSITE" id="PS01277">
    <property type="entry name" value="RIBONUCLEASE_PH"/>
    <property type="match status" value="1"/>
</dbReference>
<keyword evidence="3 6" id="KW-0820">tRNA-binding</keyword>
<feature type="binding site" evidence="6">
    <location>
        <position position="112"/>
    </location>
    <ligand>
        <name>phosphate</name>
        <dbReference type="ChEBI" id="CHEBI:43474"/>
        <note>substrate</note>
    </ligand>
</feature>
<evidence type="ECO:0000256" key="1">
    <source>
        <dbReference type="ARBA" id="ARBA00006678"/>
    </source>
</evidence>
<sequence>MKNSLQKFNSFQDLNSFLKKERDDIHLRNDGRNYDEIRSLMITRNYLRAAEGSVLIEEGNNRIVCSATIEDKVPLFLRGSNQGWITAEYAMIPRATSTRNVRESIKGRVGGRTHEIQRLIGRALRSVMNMDLIGERTILIDCDVIQADGGTRTLAINGSFIALVDALWNYVDRGLLQSGNLLKDYLAAVSVGVVNGKDLLDLNFEEDSMAQVDMNVVMTGKGQFVEIQGTAEGDPFSQETLNRLLALAQKGIKDIIAIQKKVLLERGLP</sequence>
<dbReference type="GO" id="GO:0009022">
    <property type="term" value="F:tRNA nucleotidyltransferase activity"/>
    <property type="evidence" value="ECO:0007669"/>
    <property type="project" value="UniProtKB-UniRule"/>
</dbReference>
<dbReference type="InterPro" id="IPR002381">
    <property type="entry name" value="RNase_PH_bac-type"/>
</dbReference>
<feature type="domain" description="Exoribonuclease phosphorolytic" evidence="7">
    <location>
        <begin position="36"/>
        <end position="166"/>
    </location>
</feature>
<comment type="catalytic activity">
    <reaction evidence="6">
        <text>tRNA(n+1) + phosphate = tRNA(n) + a ribonucleoside 5'-diphosphate</text>
        <dbReference type="Rhea" id="RHEA:10628"/>
        <dbReference type="Rhea" id="RHEA-COMP:17343"/>
        <dbReference type="Rhea" id="RHEA-COMP:17344"/>
        <dbReference type="ChEBI" id="CHEBI:43474"/>
        <dbReference type="ChEBI" id="CHEBI:57930"/>
        <dbReference type="ChEBI" id="CHEBI:173114"/>
        <dbReference type="EC" id="2.7.7.56"/>
    </reaction>
</comment>
<accession>A0A1V5SIY8</accession>
<dbReference type="Gene3D" id="3.30.230.70">
    <property type="entry name" value="GHMP Kinase, N-terminal domain"/>
    <property type="match status" value="1"/>
</dbReference>
<keyword evidence="6 9" id="KW-0548">Nucleotidyltransferase</keyword>
<evidence type="ECO:0000256" key="2">
    <source>
        <dbReference type="ARBA" id="ARBA00022552"/>
    </source>
</evidence>
<dbReference type="InterPro" id="IPR020568">
    <property type="entry name" value="Ribosomal_Su5_D2-typ_SF"/>
</dbReference>
<evidence type="ECO:0000313" key="9">
    <source>
        <dbReference type="EMBL" id="OQA54510.1"/>
    </source>
</evidence>
<dbReference type="Pfam" id="PF03725">
    <property type="entry name" value="RNase_PH_C"/>
    <property type="match status" value="1"/>
</dbReference>
<dbReference type="CDD" id="cd11362">
    <property type="entry name" value="RNase_PH_bact"/>
    <property type="match status" value="1"/>
</dbReference>
<dbReference type="InterPro" id="IPR015847">
    <property type="entry name" value="ExoRNase_PH_dom2"/>
</dbReference>
<gene>
    <name evidence="6 9" type="primary">rph</name>
    <name evidence="9" type="ORF">BWY41_02025</name>
</gene>
<keyword evidence="6 9" id="KW-0808">Transferase</keyword>
<evidence type="ECO:0000256" key="6">
    <source>
        <dbReference type="HAMAP-Rule" id="MF_00564"/>
    </source>
</evidence>
<feature type="domain" description="Exoribonuclease phosphorolytic" evidence="8">
    <location>
        <begin position="184"/>
        <end position="251"/>
    </location>
</feature>
<dbReference type="InterPro" id="IPR027408">
    <property type="entry name" value="PNPase/RNase_PH_dom_sf"/>
</dbReference>